<organism evidence="7 8">
    <name type="scientific">Nocardiopsis alborubida</name>
    <dbReference type="NCBI Taxonomy" id="146802"/>
    <lineage>
        <taxon>Bacteria</taxon>
        <taxon>Bacillati</taxon>
        <taxon>Actinomycetota</taxon>
        <taxon>Actinomycetes</taxon>
        <taxon>Streptosporangiales</taxon>
        <taxon>Nocardiopsidaceae</taxon>
        <taxon>Nocardiopsis</taxon>
    </lineage>
</organism>
<dbReference type="AlphaFoldDB" id="A0A7X6MGR7"/>
<sequence>MAGFWERLWYAVDGWLRRHARLRSGTLLVLRTVRAFARDRVVGLAAESAFFTLISLPALMLGLLGALGPLTVVLGEDFVEEIRLWILDLTARVLTPDTVDSVVEPLVDDFLGGVPGGVLSVTFLVSLWSGSRAMNVFIRSITISYGLDELRGWVRQRVLAFVAYLGGLLFAILLLPVLVAGPDLVNRLLPMTVGRLNLFYWPTVALLAIAAVTLLYALSVPVRTPLWRHLPGALLAALVLITGSVALRVYLDASFGQVTIYGSLAAPIAILAWLFVMAIAVLVGSSFNAEIDAMWPMPRTAAARAEIANRDFERANRLVQRREQAFIDAIVESNGH</sequence>
<feature type="transmembrane region" description="Helical" evidence="6">
    <location>
        <begin position="110"/>
        <end position="130"/>
    </location>
</feature>
<evidence type="ECO:0000256" key="4">
    <source>
        <dbReference type="ARBA" id="ARBA00022989"/>
    </source>
</evidence>
<dbReference type="PANTHER" id="PTHR30213">
    <property type="entry name" value="INNER MEMBRANE PROTEIN YHJD"/>
    <property type="match status" value="1"/>
</dbReference>
<feature type="transmembrane region" description="Helical" evidence="6">
    <location>
        <begin position="263"/>
        <end position="289"/>
    </location>
</feature>
<proteinExistence type="predicted"/>
<comment type="caution">
    <text evidence="7">The sequence shown here is derived from an EMBL/GenBank/DDBJ whole genome shotgun (WGS) entry which is preliminary data.</text>
</comment>
<keyword evidence="8" id="KW-1185">Reference proteome</keyword>
<keyword evidence="2" id="KW-1003">Cell membrane</keyword>
<reference evidence="7 8" key="1">
    <citation type="submission" date="2020-04" db="EMBL/GenBank/DDBJ databases">
        <title>MicrobeNet Type strains.</title>
        <authorList>
            <person name="Nicholson A.C."/>
        </authorList>
    </citation>
    <scope>NUCLEOTIDE SEQUENCE [LARGE SCALE GENOMIC DNA]</scope>
    <source>
        <strain evidence="7 8">ATCC 23612</strain>
    </source>
</reference>
<evidence type="ECO:0000256" key="2">
    <source>
        <dbReference type="ARBA" id="ARBA00022475"/>
    </source>
</evidence>
<keyword evidence="5 6" id="KW-0472">Membrane</keyword>
<dbReference type="EMBL" id="JAAXPG010000027">
    <property type="protein sequence ID" value="NKZ00740.1"/>
    <property type="molecule type" value="Genomic_DNA"/>
</dbReference>
<dbReference type="Pfam" id="PF03631">
    <property type="entry name" value="Virul_fac_BrkB"/>
    <property type="match status" value="1"/>
</dbReference>
<gene>
    <name evidence="7" type="ORF">HGB44_24175</name>
</gene>
<feature type="transmembrane region" description="Helical" evidence="6">
    <location>
        <begin position="230"/>
        <end position="251"/>
    </location>
</feature>
<dbReference type="PANTHER" id="PTHR30213:SF0">
    <property type="entry name" value="UPF0761 MEMBRANE PROTEIN YIHY"/>
    <property type="match status" value="1"/>
</dbReference>
<feature type="transmembrane region" description="Helical" evidence="6">
    <location>
        <begin position="158"/>
        <end position="179"/>
    </location>
</feature>
<evidence type="ECO:0000256" key="5">
    <source>
        <dbReference type="ARBA" id="ARBA00023136"/>
    </source>
</evidence>
<accession>A0A7X6MGR7</accession>
<evidence type="ECO:0000256" key="6">
    <source>
        <dbReference type="SAM" id="Phobius"/>
    </source>
</evidence>
<dbReference type="Proteomes" id="UP000553209">
    <property type="component" value="Unassembled WGS sequence"/>
</dbReference>
<dbReference type="RefSeq" id="WP_061082036.1">
    <property type="nucleotide sequence ID" value="NZ_JAAXPG010000027.1"/>
</dbReference>
<dbReference type="GO" id="GO:0005886">
    <property type="term" value="C:plasma membrane"/>
    <property type="evidence" value="ECO:0007669"/>
    <property type="project" value="UniProtKB-SubCell"/>
</dbReference>
<evidence type="ECO:0000313" key="7">
    <source>
        <dbReference type="EMBL" id="NKZ00740.1"/>
    </source>
</evidence>
<keyword evidence="3 6" id="KW-0812">Transmembrane</keyword>
<protein>
    <submittedName>
        <fullName evidence="7">YihY/virulence factor BrkB family protein</fullName>
    </submittedName>
</protein>
<dbReference type="PIRSF" id="PIRSF035875">
    <property type="entry name" value="RNase_BN"/>
    <property type="match status" value="1"/>
</dbReference>
<name>A0A7X6MGR7_9ACTN</name>
<evidence type="ECO:0000313" key="8">
    <source>
        <dbReference type="Proteomes" id="UP000553209"/>
    </source>
</evidence>
<evidence type="ECO:0000256" key="1">
    <source>
        <dbReference type="ARBA" id="ARBA00004651"/>
    </source>
</evidence>
<comment type="subcellular location">
    <subcellularLocation>
        <location evidence="1">Cell membrane</location>
        <topology evidence="1">Multi-pass membrane protein</topology>
    </subcellularLocation>
</comment>
<feature type="transmembrane region" description="Helical" evidence="6">
    <location>
        <begin position="199"/>
        <end position="218"/>
    </location>
</feature>
<dbReference type="InterPro" id="IPR017039">
    <property type="entry name" value="Virul_fac_BrkB"/>
</dbReference>
<keyword evidence="4 6" id="KW-1133">Transmembrane helix</keyword>
<evidence type="ECO:0000256" key="3">
    <source>
        <dbReference type="ARBA" id="ARBA00022692"/>
    </source>
</evidence>
<feature type="transmembrane region" description="Helical" evidence="6">
    <location>
        <begin position="41"/>
        <end position="67"/>
    </location>
</feature>